<evidence type="ECO:0000313" key="2">
    <source>
        <dbReference type="EMBL" id="BBD73949.1"/>
    </source>
</evidence>
<dbReference type="Proteomes" id="UP000276741">
    <property type="component" value="Chromosome"/>
</dbReference>
<reference evidence="3" key="4">
    <citation type="submission" date="2020-09" db="EMBL/GenBank/DDBJ databases">
        <authorList>
            <person name="Sun Q."/>
            <person name="Ohkuma M."/>
        </authorList>
    </citation>
    <scope>NUCLEOTIDE SEQUENCE</scope>
    <source>
        <strain evidence="3">JCM 31740</strain>
    </source>
</reference>
<dbReference type="EMBL" id="AP018553">
    <property type="protein sequence ID" value="BBD73949.1"/>
    <property type="molecule type" value="Genomic_DNA"/>
</dbReference>
<accession>A0A348B6Z7</accession>
<keyword evidence="4" id="KW-1185">Reference proteome</keyword>
<gene>
    <name evidence="3" type="ORF">GCM10007116_20230</name>
    <name evidence="2" type="ORF">HS1genome_2338</name>
</gene>
<feature type="compositionally biased region" description="Acidic residues" evidence="1">
    <location>
        <begin position="87"/>
        <end position="97"/>
    </location>
</feature>
<sequence length="97" mass="11036">MEIDFLTTHGAEIGRSLEVDNVDLPAGMVIKISYDSERLRVFLRCEGRSKALLTCRNTADEILEHVKVIEETLGEETNELKKRAEKQEEDIEGEESD</sequence>
<dbReference type="AlphaFoldDB" id="A0A348B6Z7"/>
<organism evidence="2 4">
    <name type="scientific">Sulfodiicoccus acidiphilus</name>
    <dbReference type="NCBI Taxonomy" id="1670455"/>
    <lineage>
        <taxon>Archaea</taxon>
        <taxon>Thermoproteota</taxon>
        <taxon>Thermoprotei</taxon>
        <taxon>Sulfolobales</taxon>
        <taxon>Sulfolobaceae</taxon>
        <taxon>Sulfodiicoccus</taxon>
    </lineage>
</organism>
<dbReference type="Proteomes" id="UP000616143">
    <property type="component" value="Unassembled WGS sequence"/>
</dbReference>
<protein>
    <submittedName>
        <fullName evidence="2">Uncharacterized protein</fullName>
    </submittedName>
</protein>
<feature type="region of interest" description="Disordered" evidence="1">
    <location>
        <begin position="78"/>
        <end position="97"/>
    </location>
</feature>
<name>A0A348B6Z7_9CREN</name>
<evidence type="ECO:0000313" key="3">
    <source>
        <dbReference type="EMBL" id="GGU03242.1"/>
    </source>
</evidence>
<dbReference type="GeneID" id="38667789"/>
<evidence type="ECO:0000313" key="4">
    <source>
        <dbReference type="Proteomes" id="UP000276741"/>
    </source>
</evidence>
<dbReference type="KEGG" id="sacd:HS1genome_2338"/>
<evidence type="ECO:0000256" key="1">
    <source>
        <dbReference type="SAM" id="MobiDB-lite"/>
    </source>
</evidence>
<reference evidence="2" key="3">
    <citation type="journal article" date="2019" name="BMC Res. Notes">
        <title>Complete genome sequence of the Sulfodiicoccus acidiphilus strain HS-1T, the first crenarchaeon that lacks polB3, isolated from an acidic hot spring in Ohwaku-dani, Hakone, Japan.</title>
        <authorList>
            <person name="Sakai H.D."/>
            <person name="Kurosawa N."/>
        </authorList>
    </citation>
    <scope>NUCLEOTIDE SEQUENCE</scope>
    <source>
        <strain evidence="2">HS-1</strain>
    </source>
</reference>
<reference evidence="3" key="1">
    <citation type="journal article" date="2014" name="Int. J. Syst. Evol. Microbiol.">
        <title>Complete genome sequence of Corynebacterium casei LMG S-19264T (=DSM 44701T), isolated from a smear-ripened cheese.</title>
        <authorList>
            <consortium name="US DOE Joint Genome Institute (JGI-PGF)"/>
            <person name="Walter F."/>
            <person name="Albersmeier A."/>
            <person name="Kalinowski J."/>
            <person name="Ruckert C."/>
        </authorList>
    </citation>
    <scope>NUCLEOTIDE SEQUENCE</scope>
    <source>
        <strain evidence="3">JCM 31740</strain>
    </source>
</reference>
<proteinExistence type="predicted"/>
<reference evidence="4" key="2">
    <citation type="submission" date="2018-04" db="EMBL/GenBank/DDBJ databases">
        <title>Complete genome sequence of Sulfodiicoccus acidiphilus strain HS-1.</title>
        <authorList>
            <person name="Sakai H.D."/>
            <person name="Kurosawa N."/>
        </authorList>
    </citation>
    <scope>NUCLEOTIDE SEQUENCE [LARGE SCALE GENOMIC DNA]</scope>
    <source>
        <strain evidence="4">HS-1</strain>
    </source>
</reference>
<dbReference type="NCBIfam" id="NF011470">
    <property type="entry name" value="PRK14887.1"/>
    <property type="match status" value="1"/>
</dbReference>
<dbReference type="EMBL" id="BMQS01000025">
    <property type="protein sequence ID" value="GGU03242.1"/>
    <property type="molecule type" value="Genomic_DNA"/>
</dbReference>
<dbReference type="RefSeq" id="WP_268243624.1">
    <property type="nucleotide sequence ID" value="NZ_AP018553.1"/>
</dbReference>